<dbReference type="RefSeq" id="XP_012202647.1">
    <property type="nucleotide sequence ID" value="XM_012347257.1"/>
</dbReference>
<keyword evidence="2" id="KW-0560">Oxidoreductase</keyword>
<dbReference type="PANTHER" id="PTHR24320:SF283">
    <property type="entry name" value="RETINOL DEHYDROGENASE 11"/>
    <property type="match status" value="1"/>
</dbReference>
<dbReference type="OrthoDB" id="157221at2759"/>
<dbReference type="InterPro" id="IPR036291">
    <property type="entry name" value="NAD(P)-bd_dom_sf"/>
</dbReference>
<dbReference type="SUPFAM" id="SSF51735">
    <property type="entry name" value="NAD(P)-binding Rossmann-fold domains"/>
    <property type="match status" value="1"/>
</dbReference>
<evidence type="ECO:0000313" key="4">
    <source>
        <dbReference type="Proteomes" id="UP000030745"/>
    </source>
</evidence>
<dbReference type="InterPro" id="IPR002347">
    <property type="entry name" value="SDR_fam"/>
</dbReference>
<dbReference type="STRING" id="695850.A0A067CI53"/>
<dbReference type="AlphaFoldDB" id="A0A067CI53"/>
<dbReference type="GO" id="GO:0016491">
    <property type="term" value="F:oxidoreductase activity"/>
    <property type="evidence" value="ECO:0007669"/>
    <property type="project" value="UniProtKB-KW"/>
</dbReference>
<protein>
    <recommendedName>
        <fullName evidence="5">Retinol dehydrogenase 12</fullName>
    </recommendedName>
</protein>
<dbReference type="PANTHER" id="PTHR24320">
    <property type="entry name" value="RETINOL DEHYDROGENASE"/>
    <property type="match status" value="1"/>
</dbReference>
<evidence type="ECO:0000256" key="2">
    <source>
        <dbReference type="ARBA" id="ARBA00023002"/>
    </source>
</evidence>
<dbReference type="VEuPathDB" id="FungiDB:SPRG_07905"/>
<dbReference type="GeneID" id="24130155"/>
<dbReference type="EMBL" id="KK583223">
    <property type="protein sequence ID" value="KDO26502.1"/>
    <property type="molecule type" value="Genomic_DNA"/>
</dbReference>
<dbReference type="KEGG" id="spar:SPRG_07905"/>
<evidence type="ECO:0008006" key="5">
    <source>
        <dbReference type="Google" id="ProtNLM"/>
    </source>
</evidence>
<dbReference type="PRINTS" id="PR00081">
    <property type="entry name" value="GDHRDH"/>
</dbReference>
<dbReference type="CDD" id="cd05327">
    <property type="entry name" value="retinol-DH_like_SDR_c_like"/>
    <property type="match status" value="1"/>
</dbReference>
<accession>A0A067CI53</accession>
<name>A0A067CI53_SAPPC</name>
<dbReference type="Proteomes" id="UP000030745">
    <property type="component" value="Unassembled WGS sequence"/>
</dbReference>
<evidence type="ECO:0000256" key="1">
    <source>
        <dbReference type="ARBA" id="ARBA00006484"/>
    </source>
</evidence>
<keyword evidence="4" id="KW-1185">Reference proteome</keyword>
<dbReference type="Pfam" id="PF00106">
    <property type="entry name" value="adh_short"/>
    <property type="match status" value="1"/>
</dbReference>
<proteinExistence type="inferred from homology"/>
<comment type="similarity">
    <text evidence="1">Belongs to the short-chain dehydrogenases/reductases (SDR) family.</text>
</comment>
<dbReference type="Gene3D" id="3.40.50.720">
    <property type="entry name" value="NAD(P)-binding Rossmann-like Domain"/>
    <property type="match status" value="1"/>
</dbReference>
<organism evidence="3 4">
    <name type="scientific">Saprolegnia parasitica (strain CBS 223.65)</name>
    <dbReference type="NCBI Taxonomy" id="695850"/>
    <lineage>
        <taxon>Eukaryota</taxon>
        <taxon>Sar</taxon>
        <taxon>Stramenopiles</taxon>
        <taxon>Oomycota</taxon>
        <taxon>Saprolegniomycetes</taxon>
        <taxon>Saprolegniales</taxon>
        <taxon>Saprolegniaceae</taxon>
        <taxon>Saprolegnia</taxon>
    </lineage>
</organism>
<evidence type="ECO:0000313" key="3">
    <source>
        <dbReference type="EMBL" id="KDO26502.1"/>
    </source>
</evidence>
<dbReference type="OMA" id="SDCKKTW"/>
<reference evidence="3 4" key="1">
    <citation type="journal article" date="2013" name="PLoS Genet.">
        <title>Distinctive expansion of potential virulence genes in the genome of the oomycete fish pathogen Saprolegnia parasitica.</title>
        <authorList>
            <person name="Jiang R.H."/>
            <person name="de Bruijn I."/>
            <person name="Haas B.J."/>
            <person name="Belmonte R."/>
            <person name="Lobach L."/>
            <person name="Christie J."/>
            <person name="van den Ackerveken G."/>
            <person name="Bottin A."/>
            <person name="Bulone V."/>
            <person name="Diaz-Moreno S.M."/>
            <person name="Dumas B."/>
            <person name="Fan L."/>
            <person name="Gaulin E."/>
            <person name="Govers F."/>
            <person name="Grenville-Briggs L.J."/>
            <person name="Horner N.R."/>
            <person name="Levin J.Z."/>
            <person name="Mammella M."/>
            <person name="Meijer H.J."/>
            <person name="Morris P."/>
            <person name="Nusbaum C."/>
            <person name="Oome S."/>
            <person name="Phillips A.J."/>
            <person name="van Rooyen D."/>
            <person name="Rzeszutek E."/>
            <person name="Saraiva M."/>
            <person name="Secombes C.J."/>
            <person name="Seidl M.F."/>
            <person name="Snel B."/>
            <person name="Stassen J.H."/>
            <person name="Sykes S."/>
            <person name="Tripathy S."/>
            <person name="van den Berg H."/>
            <person name="Vega-Arreguin J.C."/>
            <person name="Wawra S."/>
            <person name="Young S.K."/>
            <person name="Zeng Q."/>
            <person name="Dieguez-Uribeondo J."/>
            <person name="Russ C."/>
            <person name="Tyler B.M."/>
            <person name="van West P."/>
        </authorList>
    </citation>
    <scope>NUCLEOTIDE SEQUENCE [LARGE SCALE GENOMIC DNA]</scope>
    <source>
        <strain evidence="3 4">CBS 223.65</strain>
    </source>
</reference>
<gene>
    <name evidence="3" type="ORF">SPRG_07905</name>
</gene>
<sequence>MGSHQSAPQTPSAFNFYTTGEQVASVLAAEVPQKVVLITGANTGLGLETARVLAAKGATVVIACRSASKGDAAVASIVAAQPDAKVSFLALDLASLASIKAFATAFGAQFERLHVLINNAGVMACPKAPTTDGFETQFGVNHMGHFYLTKLLLPTLIKTGTPSAPARVINLASLAQYLFAPEEGILFDDINGDKYYHPWERYGHAKLANVLFAKELNKRYASQNVISVSLHPGSIPSSELSRFVGLGNALRAISGLRSGTLRRLCFESFKSIPQGVATTVATALRPDVVPGAYYSDCQVSDELHPKATDADLAAKLWEVSETLVEEEVAKLP</sequence>